<evidence type="ECO:0000313" key="8">
    <source>
        <dbReference type="Proteomes" id="UP000189580"/>
    </source>
</evidence>
<gene>
    <name evidence="7" type="ORF">AWJ20_3187</name>
</gene>
<reference evidence="7 8" key="1">
    <citation type="submission" date="2016-02" db="EMBL/GenBank/DDBJ databases">
        <title>Complete genome sequence and transcriptome regulation of the pentose utilising yeast Sugiyamaella lignohabitans.</title>
        <authorList>
            <person name="Bellasio M."/>
            <person name="Peymann A."/>
            <person name="Valli M."/>
            <person name="Sipitzky M."/>
            <person name="Graf A."/>
            <person name="Sauer M."/>
            <person name="Marx H."/>
            <person name="Mattanovich D."/>
        </authorList>
    </citation>
    <scope>NUCLEOTIDE SEQUENCE [LARGE SCALE GENOMIC DNA]</scope>
    <source>
        <strain evidence="7 8">CBS 10342</strain>
    </source>
</reference>
<dbReference type="Pfam" id="PF04172">
    <property type="entry name" value="LrgB"/>
    <property type="match status" value="1"/>
</dbReference>
<dbReference type="OrthoDB" id="2502820at2759"/>
<proteinExistence type="predicted"/>
<keyword evidence="3 6" id="KW-1133">Transmembrane helix</keyword>
<dbReference type="AlphaFoldDB" id="A0A167FQ90"/>
<dbReference type="PANTHER" id="PTHR30249">
    <property type="entry name" value="PUTATIVE SEROTONIN TRANSPORTER"/>
    <property type="match status" value="1"/>
</dbReference>
<feature type="transmembrane region" description="Helical" evidence="6">
    <location>
        <begin position="89"/>
        <end position="111"/>
    </location>
</feature>
<dbReference type="GO" id="GO:0016020">
    <property type="term" value="C:membrane"/>
    <property type="evidence" value="ECO:0007669"/>
    <property type="project" value="UniProtKB-SubCell"/>
</dbReference>
<evidence type="ECO:0000256" key="4">
    <source>
        <dbReference type="ARBA" id="ARBA00023136"/>
    </source>
</evidence>
<dbReference type="GeneID" id="30035181"/>
<evidence type="ECO:0000256" key="1">
    <source>
        <dbReference type="ARBA" id="ARBA00004141"/>
    </source>
</evidence>
<keyword evidence="2 6" id="KW-0812">Transmembrane</keyword>
<protein>
    <submittedName>
        <fullName evidence="7">Uncharacterized protein</fullName>
    </submittedName>
</protein>
<feature type="transmembrane region" description="Helical" evidence="6">
    <location>
        <begin position="589"/>
        <end position="611"/>
    </location>
</feature>
<feature type="transmembrane region" description="Helical" evidence="6">
    <location>
        <begin position="499"/>
        <end position="520"/>
    </location>
</feature>
<feature type="transmembrane region" description="Helical" evidence="6">
    <location>
        <begin position="557"/>
        <end position="577"/>
    </location>
</feature>
<evidence type="ECO:0000313" key="7">
    <source>
        <dbReference type="EMBL" id="ANB15559.1"/>
    </source>
</evidence>
<dbReference type="RefSeq" id="XP_018738036.1">
    <property type="nucleotide sequence ID" value="XM_018880192.1"/>
</dbReference>
<feature type="transmembrane region" description="Helical" evidence="6">
    <location>
        <begin position="18"/>
        <end position="37"/>
    </location>
</feature>
<organism evidence="7 8">
    <name type="scientific">Sugiyamaella lignohabitans</name>
    <dbReference type="NCBI Taxonomy" id="796027"/>
    <lineage>
        <taxon>Eukaryota</taxon>
        <taxon>Fungi</taxon>
        <taxon>Dikarya</taxon>
        <taxon>Ascomycota</taxon>
        <taxon>Saccharomycotina</taxon>
        <taxon>Dipodascomycetes</taxon>
        <taxon>Dipodascales</taxon>
        <taxon>Trichomonascaceae</taxon>
        <taxon>Sugiyamaella</taxon>
    </lineage>
</organism>
<comment type="subcellular location">
    <subcellularLocation>
        <location evidence="1">Membrane</location>
        <topology evidence="1">Multi-pass membrane protein</topology>
    </subcellularLocation>
</comment>
<name>A0A167FQ90_9ASCO</name>
<dbReference type="PANTHER" id="PTHR30249:SF0">
    <property type="entry name" value="PLASTIDAL GLYCOLATE_GLYCERATE TRANSLOCATOR 1, CHLOROPLASTIC"/>
    <property type="match status" value="1"/>
</dbReference>
<feature type="transmembrane region" description="Helical" evidence="6">
    <location>
        <begin position="396"/>
        <end position="418"/>
    </location>
</feature>
<dbReference type="EMBL" id="CP014503">
    <property type="protein sequence ID" value="ANB15559.1"/>
    <property type="molecule type" value="Genomic_DNA"/>
</dbReference>
<evidence type="ECO:0000256" key="5">
    <source>
        <dbReference type="SAM" id="MobiDB-lite"/>
    </source>
</evidence>
<sequence length="652" mass="68850">MMLAALYGVNVVMKLTPVLIPASVICMLILFIGLLVLEQVIGTRKTSRVLAVVNIPAGFALKWINVCFTSPFILLPLAQRVSAAEAFEIGGMFLFGYLVMMALYGYFAWGLQKVSGGRRRVEYDSVGSGGVSLELERNDMVRDRLIGGDSHSIASSGIVGSGLASSGVVSSGLTGAGVTSSGVRGSGIRGAGVEPVANSTAVNGGIVRENDDDDDEAGSVDSRGYGKDEGEEYVIVEETDAAITNPTNSGANSGAGANALANPCAKSGANTATSIRSVSSSGITGSVVDNALLDLETPPPPEPVAPITRMSMAVPTTSPADHELNRVRQRQQPPPPTYTTVIANWIVTNFDWLVYSTLLVAGLAVYYTISYGLFLDLGVIVLSYRAGLLIPARYRLIIHPILVCSGISIFVIFVTGRINNETLDYRLDRFKTGRNYLTLFNGFPSTISVSSAGSTPASVIESTPVIPGAGDILSTLLDVSIVALAVPMYQYRSDLKRHFVVLIASSLLASLTSFFIYPPLCYAVGISQTRSLAFIARSVTLALALPVVEAVGGSTSLVAVVTILSGIFGVLFGNLLMGHRVLRFRLDDYVTRGIIMGLCSGAIGSVHLLNIDPRSSAIASLSFFLYGIILIILAVIPPIANIVRDWVGLPAL</sequence>
<evidence type="ECO:0000256" key="2">
    <source>
        <dbReference type="ARBA" id="ARBA00022692"/>
    </source>
</evidence>
<dbReference type="Proteomes" id="UP000189580">
    <property type="component" value="Chromosome b"/>
</dbReference>
<accession>A0A167FQ90</accession>
<evidence type="ECO:0000256" key="6">
    <source>
        <dbReference type="SAM" id="Phobius"/>
    </source>
</evidence>
<feature type="region of interest" description="Disordered" evidence="5">
    <location>
        <begin position="204"/>
        <end position="229"/>
    </location>
</feature>
<evidence type="ECO:0000256" key="3">
    <source>
        <dbReference type="ARBA" id="ARBA00022989"/>
    </source>
</evidence>
<feature type="transmembrane region" description="Helical" evidence="6">
    <location>
        <begin position="532"/>
        <end position="551"/>
    </location>
</feature>
<feature type="transmembrane region" description="Helical" evidence="6">
    <location>
        <begin position="617"/>
        <end position="636"/>
    </location>
</feature>
<keyword evidence="8" id="KW-1185">Reference proteome</keyword>
<dbReference type="KEGG" id="slb:AWJ20_3187"/>
<feature type="transmembrane region" description="Helical" evidence="6">
    <location>
        <begin position="49"/>
        <end position="77"/>
    </location>
</feature>
<dbReference type="InterPro" id="IPR007300">
    <property type="entry name" value="CidB/LrgB"/>
</dbReference>
<keyword evidence="4 6" id="KW-0472">Membrane</keyword>